<feature type="region of interest" description="Disordered" evidence="1">
    <location>
        <begin position="102"/>
        <end position="128"/>
    </location>
</feature>
<name>A0A9Q1F4B0_SYNKA</name>
<feature type="region of interest" description="Disordered" evidence="1">
    <location>
        <begin position="1"/>
        <end position="25"/>
    </location>
</feature>
<comment type="caution">
    <text evidence="2">The sequence shown here is derived from an EMBL/GenBank/DDBJ whole genome shotgun (WGS) entry which is preliminary data.</text>
</comment>
<accession>A0A9Q1F4B0</accession>
<proteinExistence type="predicted"/>
<dbReference type="Proteomes" id="UP001152622">
    <property type="component" value="Chromosome 9"/>
</dbReference>
<gene>
    <name evidence="2" type="ORF">SKAU_G00258780</name>
</gene>
<keyword evidence="3" id="KW-1185">Reference proteome</keyword>
<protein>
    <submittedName>
        <fullName evidence="2">Uncharacterized protein</fullName>
    </submittedName>
</protein>
<sequence>MKVFGPRSFPTQTGSLRPKSRRKANFTERAVIGGTRASASCVQSIPELPVGGAQPGGVSSVEREKPSLLLYVLSEAYCSPLAGRTANSPPLTGIAMRWTDRFHHSPRRTGPGDDSAGPVDEPRNSEFL</sequence>
<evidence type="ECO:0000313" key="3">
    <source>
        <dbReference type="Proteomes" id="UP001152622"/>
    </source>
</evidence>
<reference evidence="2" key="1">
    <citation type="journal article" date="2023" name="Science">
        <title>Genome structures resolve the early diversification of teleost fishes.</title>
        <authorList>
            <person name="Parey E."/>
            <person name="Louis A."/>
            <person name="Montfort J."/>
            <person name="Bouchez O."/>
            <person name="Roques C."/>
            <person name="Iampietro C."/>
            <person name="Lluch J."/>
            <person name="Castinel A."/>
            <person name="Donnadieu C."/>
            <person name="Desvignes T."/>
            <person name="Floi Bucao C."/>
            <person name="Jouanno E."/>
            <person name="Wen M."/>
            <person name="Mejri S."/>
            <person name="Dirks R."/>
            <person name="Jansen H."/>
            <person name="Henkel C."/>
            <person name="Chen W.J."/>
            <person name="Zahm M."/>
            <person name="Cabau C."/>
            <person name="Klopp C."/>
            <person name="Thompson A.W."/>
            <person name="Robinson-Rechavi M."/>
            <person name="Braasch I."/>
            <person name="Lecointre G."/>
            <person name="Bobe J."/>
            <person name="Postlethwait J.H."/>
            <person name="Berthelot C."/>
            <person name="Roest Crollius H."/>
            <person name="Guiguen Y."/>
        </authorList>
    </citation>
    <scope>NUCLEOTIDE SEQUENCE</scope>
    <source>
        <strain evidence="2">WJC10195</strain>
    </source>
</reference>
<dbReference type="AlphaFoldDB" id="A0A9Q1F4B0"/>
<evidence type="ECO:0000313" key="2">
    <source>
        <dbReference type="EMBL" id="KAJ8350748.1"/>
    </source>
</evidence>
<organism evidence="2 3">
    <name type="scientific">Synaphobranchus kaupii</name>
    <name type="common">Kaup's arrowtooth eel</name>
    <dbReference type="NCBI Taxonomy" id="118154"/>
    <lineage>
        <taxon>Eukaryota</taxon>
        <taxon>Metazoa</taxon>
        <taxon>Chordata</taxon>
        <taxon>Craniata</taxon>
        <taxon>Vertebrata</taxon>
        <taxon>Euteleostomi</taxon>
        <taxon>Actinopterygii</taxon>
        <taxon>Neopterygii</taxon>
        <taxon>Teleostei</taxon>
        <taxon>Anguilliformes</taxon>
        <taxon>Synaphobranchidae</taxon>
        <taxon>Synaphobranchus</taxon>
    </lineage>
</organism>
<dbReference type="EMBL" id="JAINUF010000009">
    <property type="protein sequence ID" value="KAJ8350748.1"/>
    <property type="molecule type" value="Genomic_DNA"/>
</dbReference>
<evidence type="ECO:0000256" key="1">
    <source>
        <dbReference type="SAM" id="MobiDB-lite"/>
    </source>
</evidence>